<dbReference type="EMBL" id="JACCBD010000001">
    <property type="protein sequence ID" value="NYD25491.1"/>
    <property type="molecule type" value="Genomic_DNA"/>
</dbReference>
<dbReference type="Proteomes" id="UP000586095">
    <property type="component" value="Unassembled WGS sequence"/>
</dbReference>
<reference evidence="1 2" key="1">
    <citation type="submission" date="2020-07" db="EMBL/GenBank/DDBJ databases">
        <title>Sequencing the genomes of 1000 actinobacteria strains.</title>
        <authorList>
            <person name="Klenk H.-P."/>
        </authorList>
    </citation>
    <scope>NUCLEOTIDE SEQUENCE [LARGE SCALE GENOMIC DNA]</scope>
    <source>
        <strain evidence="1 2">DSM 17380</strain>
    </source>
</reference>
<gene>
    <name evidence="1" type="ORF">BJ960_000294</name>
</gene>
<organism evidence="1 2">
    <name type="scientific">Leucobacter aridicollis</name>
    <dbReference type="NCBI Taxonomy" id="283878"/>
    <lineage>
        <taxon>Bacteria</taxon>
        <taxon>Bacillati</taxon>
        <taxon>Actinomycetota</taxon>
        <taxon>Actinomycetes</taxon>
        <taxon>Micrococcales</taxon>
        <taxon>Microbacteriaceae</taxon>
        <taxon>Leucobacter</taxon>
    </lineage>
</organism>
<evidence type="ECO:0000313" key="1">
    <source>
        <dbReference type="EMBL" id="NYD25491.1"/>
    </source>
</evidence>
<proteinExistence type="predicted"/>
<comment type="caution">
    <text evidence="1">The sequence shown here is derived from an EMBL/GenBank/DDBJ whole genome shotgun (WGS) entry which is preliminary data.</text>
</comment>
<sequence>MRNRQRDEAATALAALDESERSELLRLIGKLADAWPAP</sequence>
<protein>
    <submittedName>
        <fullName evidence="1">Uncharacterized protein</fullName>
    </submittedName>
</protein>
<name>A0A852QVX2_9MICO</name>
<dbReference type="AlphaFoldDB" id="A0A852QVX2"/>
<accession>A0A852QVX2</accession>
<keyword evidence="2" id="KW-1185">Reference proteome</keyword>
<evidence type="ECO:0000313" key="2">
    <source>
        <dbReference type="Proteomes" id="UP000586095"/>
    </source>
</evidence>